<accession>A0A1C4W7I4</accession>
<dbReference type="InterPro" id="IPR029063">
    <property type="entry name" value="SAM-dependent_MTases_sf"/>
</dbReference>
<evidence type="ECO:0000313" key="1">
    <source>
        <dbReference type="EMBL" id="SCE92069.1"/>
    </source>
</evidence>
<protein>
    <submittedName>
        <fullName evidence="1">Uncharacterized protein</fullName>
    </submittedName>
</protein>
<dbReference type="EMBL" id="FMCS01000003">
    <property type="protein sequence ID" value="SCE92069.1"/>
    <property type="molecule type" value="Genomic_DNA"/>
</dbReference>
<dbReference type="Proteomes" id="UP000199629">
    <property type="component" value="Unassembled WGS sequence"/>
</dbReference>
<dbReference type="AlphaFoldDB" id="A0A1C4W7I4"/>
<dbReference type="Gene3D" id="3.40.50.150">
    <property type="entry name" value="Vaccinia Virus protein VP39"/>
    <property type="match status" value="1"/>
</dbReference>
<organism evidence="1 2">
    <name type="scientific">Micromonospora chaiyaphumensis</name>
    <dbReference type="NCBI Taxonomy" id="307119"/>
    <lineage>
        <taxon>Bacteria</taxon>
        <taxon>Bacillati</taxon>
        <taxon>Actinomycetota</taxon>
        <taxon>Actinomycetes</taxon>
        <taxon>Micromonosporales</taxon>
        <taxon>Micromonosporaceae</taxon>
        <taxon>Micromonospora</taxon>
    </lineage>
</organism>
<sequence>MPRWSISSSLIMRKGLEMRPEVEAALRFVPRHLFTPDAALTEAYRADQAVVTKRIGDEAVSSASAPWLIAEMLGQAADAIDGGLPGLELLALPLDRVEEVDLLWSEAEGPRRSNAGVAPMSALPSLTCTSRKVSGLPGSRTIQSDTLASSTAIWVRSMP</sequence>
<proteinExistence type="predicted"/>
<keyword evidence="2" id="KW-1185">Reference proteome</keyword>
<gene>
    <name evidence="1" type="ORF">GA0070214_103290</name>
</gene>
<reference evidence="2" key="1">
    <citation type="submission" date="2016-06" db="EMBL/GenBank/DDBJ databases">
        <authorList>
            <person name="Varghese N."/>
            <person name="Submissions Spin"/>
        </authorList>
    </citation>
    <scope>NUCLEOTIDE SEQUENCE [LARGE SCALE GENOMIC DNA]</scope>
    <source>
        <strain evidence="2">DSM 45246</strain>
    </source>
</reference>
<name>A0A1C4W7I4_9ACTN</name>
<evidence type="ECO:0000313" key="2">
    <source>
        <dbReference type="Proteomes" id="UP000199629"/>
    </source>
</evidence>